<comment type="caution">
    <text evidence="15">The sequence shown here is derived from an EMBL/GenBank/DDBJ whole genome shotgun (WGS) entry which is preliminary data.</text>
</comment>
<dbReference type="CDD" id="cd07182">
    <property type="entry name" value="RNase_HII_bacteria_HII_like"/>
    <property type="match status" value="1"/>
</dbReference>
<evidence type="ECO:0000256" key="4">
    <source>
        <dbReference type="ARBA" id="ARBA00004496"/>
    </source>
</evidence>
<dbReference type="GO" id="GO:0004523">
    <property type="term" value="F:RNA-DNA hybrid ribonuclease activity"/>
    <property type="evidence" value="ECO:0007669"/>
    <property type="project" value="UniProtKB-UniRule"/>
</dbReference>
<evidence type="ECO:0000256" key="2">
    <source>
        <dbReference type="ARBA" id="ARBA00001946"/>
    </source>
</evidence>
<dbReference type="SUPFAM" id="SSF53098">
    <property type="entry name" value="Ribonuclease H-like"/>
    <property type="match status" value="1"/>
</dbReference>
<dbReference type="PROSITE" id="PS51975">
    <property type="entry name" value="RNASE_H_2"/>
    <property type="match status" value="1"/>
</dbReference>
<dbReference type="Pfam" id="PF01351">
    <property type="entry name" value="RNase_HII"/>
    <property type="match status" value="1"/>
</dbReference>
<dbReference type="EMBL" id="MGKO01000004">
    <property type="protein sequence ID" value="OGN27963.1"/>
    <property type="molecule type" value="Genomic_DNA"/>
</dbReference>
<dbReference type="InterPro" id="IPR022898">
    <property type="entry name" value="RNase_HII"/>
</dbReference>
<gene>
    <name evidence="15" type="ORF">A2941_02955</name>
</gene>
<feature type="binding site" evidence="12">
    <location>
        <position position="25"/>
    </location>
    <ligand>
        <name>a divalent metal cation</name>
        <dbReference type="ChEBI" id="CHEBI:60240"/>
    </ligand>
</feature>
<dbReference type="GO" id="GO:0006298">
    <property type="term" value="P:mismatch repair"/>
    <property type="evidence" value="ECO:0007669"/>
    <property type="project" value="TreeGrafter"/>
</dbReference>
<dbReference type="InterPro" id="IPR024567">
    <property type="entry name" value="RNase_HII/HIII_dom"/>
</dbReference>
<dbReference type="Gene3D" id="3.30.420.10">
    <property type="entry name" value="Ribonuclease H-like superfamily/Ribonuclease H"/>
    <property type="match status" value="1"/>
</dbReference>
<evidence type="ECO:0000256" key="1">
    <source>
        <dbReference type="ARBA" id="ARBA00000077"/>
    </source>
</evidence>
<accession>A0A1F8GRG1</accession>
<feature type="binding site" evidence="12">
    <location>
        <position position="24"/>
    </location>
    <ligand>
        <name>a divalent metal cation</name>
        <dbReference type="ChEBI" id="CHEBI:60240"/>
    </ligand>
</feature>
<dbReference type="GO" id="GO:0032299">
    <property type="term" value="C:ribonuclease H2 complex"/>
    <property type="evidence" value="ECO:0007669"/>
    <property type="project" value="TreeGrafter"/>
</dbReference>
<keyword evidence="9 12" id="KW-0255">Endonuclease</keyword>
<evidence type="ECO:0000256" key="12">
    <source>
        <dbReference type="PROSITE-ProRule" id="PRU01319"/>
    </source>
</evidence>
<dbReference type="PANTHER" id="PTHR10954">
    <property type="entry name" value="RIBONUCLEASE H2 SUBUNIT A"/>
    <property type="match status" value="1"/>
</dbReference>
<dbReference type="NCBIfam" id="NF000595">
    <property type="entry name" value="PRK00015.1-3"/>
    <property type="match status" value="1"/>
</dbReference>
<proteinExistence type="inferred from homology"/>
<evidence type="ECO:0000313" key="16">
    <source>
        <dbReference type="Proteomes" id="UP000178444"/>
    </source>
</evidence>
<dbReference type="Proteomes" id="UP000178444">
    <property type="component" value="Unassembled WGS sequence"/>
</dbReference>
<protein>
    <recommendedName>
        <fullName evidence="13">Ribonuclease</fullName>
        <ecNumber evidence="13">3.1.26.4</ecNumber>
    </recommendedName>
</protein>
<dbReference type="InterPro" id="IPR001352">
    <property type="entry name" value="RNase_HII/HIII"/>
</dbReference>
<evidence type="ECO:0000313" key="15">
    <source>
        <dbReference type="EMBL" id="OGN27963.1"/>
    </source>
</evidence>
<organism evidence="15 16">
    <name type="scientific">Candidatus Yanofskybacteria bacterium RIFCSPLOWO2_01_FULL_49_17</name>
    <dbReference type="NCBI Taxonomy" id="1802700"/>
    <lineage>
        <taxon>Bacteria</taxon>
        <taxon>Candidatus Yanofskyibacteriota</taxon>
    </lineage>
</organism>
<comment type="cofactor">
    <cofactor evidence="2">
        <name>Mg(2+)</name>
        <dbReference type="ChEBI" id="CHEBI:18420"/>
    </cofactor>
</comment>
<keyword evidence="6" id="KW-0963">Cytoplasm</keyword>
<name>A0A1F8GRG1_9BACT</name>
<dbReference type="GO" id="GO:0046872">
    <property type="term" value="F:metal ion binding"/>
    <property type="evidence" value="ECO:0007669"/>
    <property type="project" value="UniProtKB-KW"/>
</dbReference>
<feature type="domain" description="RNase H type-2" evidence="14">
    <location>
        <begin position="18"/>
        <end position="234"/>
    </location>
</feature>
<comment type="cofactor">
    <cofactor evidence="12">
        <name>Mn(2+)</name>
        <dbReference type="ChEBI" id="CHEBI:29035"/>
    </cofactor>
    <cofactor evidence="12">
        <name>Mg(2+)</name>
        <dbReference type="ChEBI" id="CHEBI:18420"/>
    </cofactor>
    <text evidence="12">Manganese or magnesium. Binds 1 divalent metal ion per monomer in the absence of substrate. May bind a second metal ion after substrate binding.</text>
</comment>
<reference evidence="15 16" key="1">
    <citation type="journal article" date="2016" name="Nat. Commun.">
        <title>Thousands of microbial genomes shed light on interconnected biogeochemical processes in an aquifer system.</title>
        <authorList>
            <person name="Anantharaman K."/>
            <person name="Brown C.T."/>
            <person name="Hug L.A."/>
            <person name="Sharon I."/>
            <person name="Castelle C.J."/>
            <person name="Probst A.J."/>
            <person name="Thomas B.C."/>
            <person name="Singh A."/>
            <person name="Wilkins M.J."/>
            <person name="Karaoz U."/>
            <person name="Brodie E.L."/>
            <person name="Williams K.H."/>
            <person name="Hubbard S.S."/>
            <person name="Banfield J.F."/>
        </authorList>
    </citation>
    <scope>NUCLEOTIDE SEQUENCE [LARGE SCALE GENOMIC DNA]</scope>
</reference>
<dbReference type="EC" id="3.1.26.4" evidence="13"/>
<comment type="subcellular location">
    <subcellularLocation>
        <location evidence="4">Cytoplasm</location>
    </subcellularLocation>
</comment>
<dbReference type="GO" id="GO:0005737">
    <property type="term" value="C:cytoplasm"/>
    <property type="evidence" value="ECO:0007669"/>
    <property type="project" value="UniProtKB-SubCell"/>
</dbReference>
<comment type="function">
    <text evidence="3 13">Endonuclease that specifically degrades the RNA of RNA-DNA hybrids.</text>
</comment>
<feature type="binding site" evidence="12">
    <location>
        <position position="147"/>
    </location>
    <ligand>
        <name>a divalent metal cation</name>
        <dbReference type="ChEBI" id="CHEBI:60240"/>
    </ligand>
</feature>
<comment type="similarity">
    <text evidence="5 13">Belongs to the RNase HII family.</text>
</comment>
<keyword evidence="8 12" id="KW-0479">Metal-binding</keyword>
<sequence length="234" mass="26372">MKLPHKTLEKGLFNKGYGYVCAVDEVGIGCLAGPVVVCAVGMTSTFHKKIHKKLHNLRESKLLLPKQREKFARWLIEDQQLVYTLASSSPKVIDKINIYQAARRAMRRAVQKVSSISYPVSSTKNQKIPNTKYQIQDTGIKTMVLIDGPHKISKLDIEQIPVVKGDRKIFAIACASIIAKVHRDHLMIKMAKRYPGYGLERHKGYGTKYHQSQLAALGPSAIHRRSFAPVRKML</sequence>
<dbReference type="InterPro" id="IPR012337">
    <property type="entry name" value="RNaseH-like_sf"/>
</dbReference>
<evidence type="ECO:0000256" key="3">
    <source>
        <dbReference type="ARBA" id="ARBA00004065"/>
    </source>
</evidence>
<evidence type="ECO:0000256" key="7">
    <source>
        <dbReference type="ARBA" id="ARBA00022722"/>
    </source>
</evidence>
<dbReference type="AlphaFoldDB" id="A0A1F8GRG1"/>
<evidence type="ECO:0000256" key="5">
    <source>
        <dbReference type="ARBA" id="ARBA00007383"/>
    </source>
</evidence>
<keyword evidence="11" id="KW-0464">Manganese</keyword>
<keyword evidence="7 12" id="KW-0540">Nuclease</keyword>
<evidence type="ECO:0000259" key="14">
    <source>
        <dbReference type="PROSITE" id="PS51975"/>
    </source>
</evidence>
<evidence type="ECO:0000256" key="13">
    <source>
        <dbReference type="RuleBase" id="RU003515"/>
    </source>
</evidence>
<evidence type="ECO:0000256" key="6">
    <source>
        <dbReference type="ARBA" id="ARBA00022490"/>
    </source>
</evidence>
<evidence type="ECO:0000256" key="10">
    <source>
        <dbReference type="ARBA" id="ARBA00022801"/>
    </source>
</evidence>
<evidence type="ECO:0000256" key="8">
    <source>
        <dbReference type="ARBA" id="ARBA00022723"/>
    </source>
</evidence>
<comment type="catalytic activity">
    <reaction evidence="1 12 13">
        <text>Endonucleolytic cleavage to 5'-phosphomonoester.</text>
        <dbReference type="EC" id="3.1.26.4"/>
    </reaction>
</comment>
<evidence type="ECO:0000256" key="9">
    <source>
        <dbReference type="ARBA" id="ARBA00022759"/>
    </source>
</evidence>
<dbReference type="InterPro" id="IPR036397">
    <property type="entry name" value="RNaseH_sf"/>
</dbReference>
<dbReference type="GO" id="GO:0003723">
    <property type="term" value="F:RNA binding"/>
    <property type="evidence" value="ECO:0007669"/>
    <property type="project" value="UniProtKB-UniRule"/>
</dbReference>
<evidence type="ECO:0000256" key="11">
    <source>
        <dbReference type="ARBA" id="ARBA00023211"/>
    </source>
</evidence>
<keyword evidence="10 12" id="KW-0378">Hydrolase</keyword>
<dbReference type="GO" id="GO:0043137">
    <property type="term" value="P:DNA replication, removal of RNA primer"/>
    <property type="evidence" value="ECO:0007669"/>
    <property type="project" value="TreeGrafter"/>
</dbReference>
<dbReference type="PANTHER" id="PTHR10954:SF18">
    <property type="entry name" value="RIBONUCLEASE HII"/>
    <property type="match status" value="1"/>
</dbReference>